<evidence type="ECO:0000256" key="3">
    <source>
        <dbReference type="ARBA" id="ARBA00022729"/>
    </source>
</evidence>
<evidence type="ECO:0000256" key="2">
    <source>
        <dbReference type="ARBA" id="ARBA00022670"/>
    </source>
</evidence>
<keyword evidence="7" id="KW-1015">Disulfide bond</keyword>
<dbReference type="PROSITE" id="PS00640">
    <property type="entry name" value="THIOL_PROTEASE_ASN"/>
    <property type="match status" value="1"/>
</dbReference>
<dbReference type="Pfam" id="PF08246">
    <property type="entry name" value="Inhibitor_I29"/>
    <property type="match status" value="1"/>
</dbReference>
<dbReference type="PROSITE" id="PS00139">
    <property type="entry name" value="THIOL_PROTEASE_CYS"/>
    <property type="match status" value="1"/>
</dbReference>
<dbReference type="KEGG" id="tbg:TbgDal_VI725"/>
<dbReference type="InterPro" id="IPR038765">
    <property type="entry name" value="Papain-like_cys_pep_sf"/>
</dbReference>
<organism evidence="11 12">
    <name type="scientific">Trypanosoma brucei gambiense (strain MHOM/CI/86/DAL972)</name>
    <dbReference type="NCBI Taxonomy" id="679716"/>
    <lineage>
        <taxon>Eukaryota</taxon>
        <taxon>Discoba</taxon>
        <taxon>Euglenozoa</taxon>
        <taxon>Kinetoplastea</taxon>
        <taxon>Metakinetoplastina</taxon>
        <taxon>Trypanosomatida</taxon>
        <taxon>Trypanosomatidae</taxon>
        <taxon>Trypanosoma</taxon>
    </lineage>
</organism>
<dbReference type="GeneID" id="23862196"/>
<dbReference type="PANTHER" id="PTHR12411">
    <property type="entry name" value="CYSTEINE PROTEASE FAMILY C1-RELATED"/>
    <property type="match status" value="1"/>
</dbReference>
<dbReference type="GO" id="GO:0006508">
    <property type="term" value="P:proteolysis"/>
    <property type="evidence" value="ECO:0007669"/>
    <property type="project" value="UniProtKB-KW"/>
</dbReference>
<proteinExistence type="inferred from homology"/>
<dbReference type="RefSeq" id="XP_011773878.1">
    <property type="nucleotide sequence ID" value="XM_011775576.1"/>
</dbReference>
<dbReference type="SMART" id="SM00848">
    <property type="entry name" value="Inhibitor_I29"/>
    <property type="match status" value="1"/>
</dbReference>
<dbReference type="Gene3D" id="1.10.287.2250">
    <property type="match status" value="1"/>
</dbReference>
<evidence type="ECO:0000256" key="1">
    <source>
        <dbReference type="ARBA" id="ARBA00008455"/>
    </source>
</evidence>
<dbReference type="GO" id="GO:0004197">
    <property type="term" value="F:cysteine-type endopeptidase activity"/>
    <property type="evidence" value="ECO:0007669"/>
    <property type="project" value="InterPro"/>
</dbReference>
<dbReference type="InterPro" id="IPR025661">
    <property type="entry name" value="Pept_asp_AS"/>
</dbReference>
<name>C9ZQB3_TRYB9</name>
<dbReference type="InterPro" id="IPR039417">
    <property type="entry name" value="Peptidase_C1A_papain-like"/>
</dbReference>
<dbReference type="AlphaFoldDB" id="C9ZQB3"/>
<evidence type="ECO:0000256" key="4">
    <source>
        <dbReference type="ARBA" id="ARBA00022801"/>
    </source>
</evidence>
<dbReference type="SMART" id="SM00645">
    <property type="entry name" value="Pept_C1"/>
    <property type="match status" value="1"/>
</dbReference>
<dbReference type="InterPro" id="IPR013128">
    <property type="entry name" value="Peptidase_C1A"/>
</dbReference>
<keyword evidence="8" id="KW-0325">Glycoprotein</keyword>
<dbReference type="MEROPS" id="C01.072"/>
<dbReference type="Pfam" id="PF12131">
    <property type="entry name" value="DUF3586"/>
    <property type="match status" value="1"/>
</dbReference>
<dbReference type="PROSITE" id="PS51257">
    <property type="entry name" value="PROKAR_LIPOPROTEIN"/>
    <property type="match status" value="1"/>
</dbReference>
<evidence type="ECO:0000259" key="10">
    <source>
        <dbReference type="SMART" id="SM00848"/>
    </source>
</evidence>
<evidence type="ECO:0000313" key="12">
    <source>
        <dbReference type="Proteomes" id="UP000002316"/>
    </source>
</evidence>
<dbReference type="CDD" id="cd02248">
    <property type="entry name" value="Peptidase_C1A"/>
    <property type="match status" value="1"/>
</dbReference>
<dbReference type="FunFam" id="3.90.70.10:FF:000138">
    <property type="entry name" value="Cruzipain"/>
    <property type="match status" value="1"/>
</dbReference>
<evidence type="ECO:0000256" key="8">
    <source>
        <dbReference type="ARBA" id="ARBA00023180"/>
    </source>
</evidence>
<keyword evidence="4" id="KW-0378">Hydrolase</keyword>
<evidence type="ECO:0000256" key="7">
    <source>
        <dbReference type="ARBA" id="ARBA00023157"/>
    </source>
</evidence>
<accession>C9ZQB3</accession>
<keyword evidence="3" id="KW-0732">Signal</keyword>
<protein>
    <submittedName>
        <fullName evidence="11">Cysteine peptidase</fullName>
    </submittedName>
</protein>
<dbReference type="InterPro" id="IPR021981">
    <property type="entry name" value="DUF3586"/>
</dbReference>
<keyword evidence="2" id="KW-0645">Protease</keyword>
<feature type="domain" description="Peptidase C1A papain C-terminal" evidence="9">
    <location>
        <begin position="126"/>
        <end position="338"/>
    </location>
</feature>
<sequence>MPRTEMVRFVRLPVVLLAMAACLASVALGSLHVEESLEMRFAAFKKKYGKVYKDAKEEAFRFRAFEENMEQAKIQAAANPYATFGVTPFSDMTREEFRARYRNGASYFAAAQKRLRKTVNVTTGRAPAAVDWREKGAVTPVKDQGQCGSCWAFSTIGNIEGQWQVAGNPLVSLSEQMLVSCDTIDFGCGGGLMDNAFNWIVNSNGGNVFTEASYPYVSGNGEQPQCQMNGHEIGAAITDHVDLPQDEDAIAAYLAENGPLAIAVDATSFMDYNGGILTSCTSEQLDHGVLLVGYNDNSNPPYWIIKNSWSNMWGEDGYIRIEKGTNQCLMNQAVSSAVVGGPTPPPPPPPPPPSATFTQDFCEGKGCTKGCSHATFPTGECVQTTGVGSVIATCGASNLTQIIYPLSRSCSGLSVPITVPLDKCIPILIGSVEYHCSTNPPTKAARLVPHQ</sequence>
<evidence type="ECO:0000259" key="9">
    <source>
        <dbReference type="SMART" id="SM00645"/>
    </source>
</evidence>
<dbReference type="InterPro" id="IPR013201">
    <property type="entry name" value="Prot_inhib_I29"/>
</dbReference>
<reference evidence="12" key="1">
    <citation type="journal article" date="2010" name="PLoS Negl. Trop. Dis.">
        <title>The genome sequence of Trypanosoma brucei gambiense, causative agent of chronic human african trypanosomiasis.</title>
        <authorList>
            <person name="Jackson A.P."/>
            <person name="Sanders M."/>
            <person name="Berry A."/>
            <person name="McQuillan J."/>
            <person name="Aslett M.A."/>
            <person name="Quail M.A."/>
            <person name="Chukualim B."/>
            <person name="Capewell P."/>
            <person name="MacLeod A."/>
            <person name="Melville S.E."/>
            <person name="Gibson W."/>
            <person name="Barry J.D."/>
            <person name="Berriman M."/>
            <person name="Hertz-Fowler C."/>
        </authorList>
    </citation>
    <scope>NUCLEOTIDE SEQUENCE [LARGE SCALE GENOMIC DNA]</scope>
    <source>
        <strain evidence="12">MHOM/CI/86/DAL972</strain>
    </source>
</reference>
<dbReference type="Proteomes" id="UP000002316">
    <property type="component" value="Chromosome 6"/>
</dbReference>
<dbReference type="InterPro" id="IPR000169">
    <property type="entry name" value="Pept_cys_AS"/>
</dbReference>
<keyword evidence="6" id="KW-0865">Zymogen</keyword>
<evidence type="ECO:0000313" key="11">
    <source>
        <dbReference type="EMBL" id="CBH11593.1"/>
    </source>
</evidence>
<dbReference type="VEuPathDB" id="TriTrypDB:Tbg972.6.725"/>
<dbReference type="OrthoDB" id="251836at2759"/>
<dbReference type="InterPro" id="IPR000668">
    <property type="entry name" value="Peptidase_C1A_C"/>
</dbReference>
<feature type="domain" description="Cathepsin propeptide inhibitor" evidence="10">
    <location>
        <begin position="41"/>
        <end position="97"/>
    </location>
</feature>
<dbReference type="Gene3D" id="3.90.70.10">
    <property type="entry name" value="Cysteine proteinases"/>
    <property type="match status" value="1"/>
</dbReference>
<evidence type="ECO:0000256" key="6">
    <source>
        <dbReference type="ARBA" id="ARBA00023145"/>
    </source>
</evidence>
<dbReference type="PRINTS" id="PR00705">
    <property type="entry name" value="PAPAIN"/>
</dbReference>
<comment type="similarity">
    <text evidence="1">Belongs to the peptidase C1 family.</text>
</comment>
<gene>
    <name evidence="11" type="ORF">TbgDal_VI725</name>
</gene>
<evidence type="ECO:0000256" key="5">
    <source>
        <dbReference type="ARBA" id="ARBA00022807"/>
    </source>
</evidence>
<dbReference type="SUPFAM" id="SSF54001">
    <property type="entry name" value="Cysteine proteinases"/>
    <property type="match status" value="1"/>
</dbReference>
<dbReference type="PROSITE" id="PS00639">
    <property type="entry name" value="THIOL_PROTEASE_HIS"/>
    <property type="match status" value="1"/>
</dbReference>
<dbReference type="InterPro" id="IPR025660">
    <property type="entry name" value="Pept_his_AS"/>
</dbReference>
<dbReference type="EMBL" id="FN554969">
    <property type="protein sequence ID" value="CBH11593.1"/>
    <property type="molecule type" value="Genomic_DNA"/>
</dbReference>
<dbReference type="Pfam" id="PF00112">
    <property type="entry name" value="Peptidase_C1"/>
    <property type="match status" value="1"/>
</dbReference>
<keyword evidence="5" id="KW-0788">Thiol protease</keyword>